<accession>A0A318SZR9</accession>
<protein>
    <recommendedName>
        <fullName evidence="3">Winged helix DNA-binding protein</fullName>
    </recommendedName>
</protein>
<dbReference type="PANTHER" id="PTHR30528:SF0">
    <property type="entry name" value="CYTOPLASMIC PROTEIN"/>
    <property type="match status" value="1"/>
</dbReference>
<dbReference type="PANTHER" id="PTHR30528">
    <property type="entry name" value="CYTOPLASMIC PROTEIN"/>
    <property type="match status" value="1"/>
</dbReference>
<organism evidence="1 2">
    <name type="scientific">Pseudoroseicyclus aestuarii</name>
    <dbReference type="NCBI Taxonomy" id="1795041"/>
    <lineage>
        <taxon>Bacteria</taxon>
        <taxon>Pseudomonadati</taxon>
        <taxon>Pseudomonadota</taxon>
        <taxon>Alphaproteobacteria</taxon>
        <taxon>Rhodobacterales</taxon>
        <taxon>Paracoccaceae</taxon>
        <taxon>Pseudoroseicyclus</taxon>
    </lineage>
</organism>
<dbReference type="InterPro" id="IPR009351">
    <property type="entry name" value="AlkZ-like"/>
</dbReference>
<sequence length="380" mass="43124">MARTPKTAEMARRDARRHWIAAQRLDRPAPFGAGAGAVAACVAHLGYVQIDTISVIERCHHHILWSRIPDYTRADLAQAQSRDRSVFEYWTHALSYVATQDFRYFVPEMRRHRREAGGWDAGARRRQIRAMLNRIEAEGPLTLSDIKDDRLVEKTHAWASRKPSRTALRAGFFNGELAISAREGMLKTHELTLRHFGWEALPKPATPAQITRYKLERALRSQGIISLASACYMDAAAKPDVLALIEREGRAGRLVELRIEGLKDRHWCRPEVLEVPPAAPELVHILSPFDPLIIQRKRTEALLGYAHLFEAYVPKEKRQMGYFTLPVLDGDAVIAALDLKADRQAGRLLIQAWHWTGPGGEAHRPRVEAALERFEHFQLG</sequence>
<dbReference type="Proteomes" id="UP000248311">
    <property type="component" value="Unassembled WGS sequence"/>
</dbReference>
<dbReference type="Pfam" id="PF06224">
    <property type="entry name" value="AlkZ-like"/>
    <property type="match status" value="1"/>
</dbReference>
<gene>
    <name evidence="1" type="ORF">DFP88_101543</name>
</gene>
<evidence type="ECO:0000313" key="2">
    <source>
        <dbReference type="Proteomes" id="UP000248311"/>
    </source>
</evidence>
<dbReference type="RefSeq" id="WP_110812881.1">
    <property type="nucleotide sequence ID" value="NZ_QJTE01000001.1"/>
</dbReference>
<reference evidence="1 2" key="1">
    <citation type="submission" date="2018-06" db="EMBL/GenBank/DDBJ databases">
        <title>Genomic Encyclopedia of Type Strains, Phase III (KMG-III): the genomes of soil and plant-associated and newly described type strains.</title>
        <authorList>
            <person name="Whitman W."/>
        </authorList>
    </citation>
    <scope>NUCLEOTIDE SEQUENCE [LARGE SCALE GENOMIC DNA]</scope>
    <source>
        <strain evidence="1 2">CECT 9025</strain>
    </source>
</reference>
<dbReference type="EMBL" id="QJTE01000001">
    <property type="protein sequence ID" value="PYE85869.1"/>
    <property type="molecule type" value="Genomic_DNA"/>
</dbReference>
<comment type="caution">
    <text evidence="1">The sequence shown here is derived from an EMBL/GenBank/DDBJ whole genome shotgun (WGS) entry which is preliminary data.</text>
</comment>
<evidence type="ECO:0000313" key="1">
    <source>
        <dbReference type="EMBL" id="PYE85869.1"/>
    </source>
</evidence>
<keyword evidence="2" id="KW-1185">Reference proteome</keyword>
<dbReference type="AlphaFoldDB" id="A0A318SZR9"/>
<name>A0A318SZR9_9RHOB</name>
<proteinExistence type="predicted"/>
<dbReference type="OrthoDB" id="9787207at2"/>
<evidence type="ECO:0008006" key="3">
    <source>
        <dbReference type="Google" id="ProtNLM"/>
    </source>
</evidence>